<protein>
    <recommendedName>
        <fullName evidence="5">F5/8 type C domain-containing protein</fullName>
    </recommendedName>
</protein>
<feature type="compositionally biased region" description="Low complexity" evidence="1">
    <location>
        <begin position="379"/>
        <end position="392"/>
    </location>
</feature>
<feature type="region of interest" description="Disordered" evidence="1">
    <location>
        <begin position="172"/>
        <end position="454"/>
    </location>
</feature>
<feature type="compositionally biased region" description="Acidic residues" evidence="1">
    <location>
        <begin position="524"/>
        <end position="533"/>
    </location>
</feature>
<keyword evidence="2" id="KW-0812">Transmembrane</keyword>
<reference evidence="4" key="1">
    <citation type="journal article" date="2019" name="Int. J. Syst. Evol. Microbiol.">
        <title>The Global Catalogue of Microorganisms (GCM) 10K type strain sequencing project: providing services to taxonomists for standard genome sequencing and annotation.</title>
        <authorList>
            <consortium name="The Broad Institute Genomics Platform"/>
            <consortium name="The Broad Institute Genome Sequencing Center for Infectious Disease"/>
            <person name="Wu L."/>
            <person name="Ma J."/>
        </authorList>
    </citation>
    <scope>NUCLEOTIDE SEQUENCE [LARGE SCALE GENOMIC DNA]</scope>
    <source>
        <strain evidence="4">JCM 14309</strain>
    </source>
</reference>
<evidence type="ECO:0000256" key="1">
    <source>
        <dbReference type="SAM" id="MobiDB-lite"/>
    </source>
</evidence>
<feature type="transmembrane region" description="Helical" evidence="2">
    <location>
        <begin position="460"/>
        <end position="481"/>
    </location>
</feature>
<keyword evidence="2" id="KW-1133">Transmembrane helix</keyword>
<sequence length="686" mass="70914">MPRPPGASGRRRPPRGALASSITDAGGFVAQPFGIGDVVGGRYRITHHVVTSADQDIVFEGIDQVLNRGVSILLASTQNAKQVATSARELATGERSSEVQVLDLGLTEDRTYLISTQTHPNDLLDLVVPDAAPYVEPFFTDSLGSEIFGQSRVMEPETFEDDAEYYAGLQDVAPDADQSPEESGARSRRRPAFLNKVSESLNRRLGTDRDADRRQAAQEPSPSDDAQSSPDSPAPSGPVYSGAAALRGPTSPRGSAPSGHSPSESSISEPTASAADDPARPSEPTEAPQPPALDLHADMEVVEPSPEADAHDQFGVAADATGALRPFGFEEDAAQASAAPARAPVSLAPAEDDGEEVVDDPPEEPVPGYGPADPQASDQPAGTAAAPAQTEGSPSFTGLISAVSEDRRTSFPAAGAPAGAPALDASSAELPPEDAAAPAAPGAAGADDTESKDRAGAGRWIGLGLLVAVVLVAAVVAFLALRGGDDPQTTADDDAAQEPEESGEDDAPAEENDETAERGHGADEGQDAEDESTDGPIAVSEATRLVTSDPGLNDETDALLPNLIDDDTSTSWNTLNFGSAGFGGITSQMALVLELEEPAEVSAVTITQQGDAEGGSFEVLVNDSASLDGAQQVGSGTWNWNETTVELDDGAEGQYVIINTTELPQRAEPDNPELPYNLQVAQIVVE</sequence>
<feature type="compositionally biased region" description="Low complexity" evidence="1">
    <location>
        <begin position="220"/>
        <end position="231"/>
    </location>
</feature>
<dbReference type="Proteomes" id="UP001500236">
    <property type="component" value="Unassembled WGS sequence"/>
</dbReference>
<keyword evidence="4" id="KW-1185">Reference proteome</keyword>
<keyword evidence="2" id="KW-0472">Membrane</keyword>
<organism evidence="3 4">
    <name type="scientific">Nesterenkonia aethiopica</name>
    <dbReference type="NCBI Taxonomy" id="269144"/>
    <lineage>
        <taxon>Bacteria</taxon>
        <taxon>Bacillati</taxon>
        <taxon>Actinomycetota</taxon>
        <taxon>Actinomycetes</taxon>
        <taxon>Micrococcales</taxon>
        <taxon>Micrococcaceae</taxon>
        <taxon>Nesterenkonia</taxon>
    </lineage>
</organism>
<feature type="compositionally biased region" description="Low complexity" evidence="1">
    <location>
        <begin position="334"/>
        <end position="349"/>
    </location>
</feature>
<feature type="compositionally biased region" description="Acidic residues" evidence="1">
    <location>
        <begin position="350"/>
        <end position="363"/>
    </location>
</feature>
<evidence type="ECO:0000313" key="3">
    <source>
        <dbReference type="EMBL" id="GAA3057329.1"/>
    </source>
</evidence>
<feature type="compositionally biased region" description="Low complexity" evidence="1">
    <location>
        <begin position="255"/>
        <end position="275"/>
    </location>
</feature>
<accession>A0ABP6LU72</accession>
<name>A0ABP6LU72_9MICC</name>
<feature type="compositionally biased region" description="Acidic residues" evidence="1">
    <location>
        <begin position="491"/>
        <end position="514"/>
    </location>
</feature>
<dbReference type="EMBL" id="BAAAVT010000005">
    <property type="protein sequence ID" value="GAA3057329.1"/>
    <property type="molecule type" value="Genomic_DNA"/>
</dbReference>
<dbReference type="Gene3D" id="2.60.120.260">
    <property type="entry name" value="Galactose-binding domain-like"/>
    <property type="match status" value="1"/>
</dbReference>
<evidence type="ECO:0008006" key="5">
    <source>
        <dbReference type="Google" id="ProtNLM"/>
    </source>
</evidence>
<feature type="region of interest" description="Disordered" evidence="1">
    <location>
        <begin position="484"/>
        <end position="535"/>
    </location>
</feature>
<comment type="caution">
    <text evidence="3">The sequence shown here is derived from an EMBL/GenBank/DDBJ whole genome shotgun (WGS) entry which is preliminary data.</text>
</comment>
<proteinExistence type="predicted"/>
<feature type="compositionally biased region" description="Low complexity" evidence="1">
    <location>
        <begin position="412"/>
        <end position="446"/>
    </location>
</feature>
<evidence type="ECO:0000256" key="2">
    <source>
        <dbReference type="SAM" id="Phobius"/>
    </source>
</evidence>
<feature type="compositionally biased region" description="Basic and acidic residues" evidence="1">
    <location>
        <begin position="201"/>
        <end position="216"/>
    </location>
</feature>
<evidence type="ECO:0000313" key="4">
    <source>
        <dbReference type="Proteomes" id="UP001500236"/>
    </source>
</evidence>
<gene>
    <name evidence="3" type="ORF">GCM10010529_08920</name>
</gene>